<proteinExistence type="predicted"/>
<keyword evidence="2" id="KW-1185">Reference proteome</keyword>
<dbReference type="AlphaFoldDB" id="A0A0L0MWG7"/>
<protein>
    <recommendedName>
        <fullName evidence="3">BTB domain-containing protein</fullName>
    </recommendedName>
</protein>
<dbReference type="EMBL" id="LFRF01000082">
    <property type="protein sequence ID" value="KND86131.1"/>
    <property type="molecule type" value="Genomic_DNA"/>
</dbReference>
<comment type="caution">
    <text evidence="1">The sequence shown here is derived from an EMBL/GenBank/DDBJ whole genome shotgun (WGS) entry which is preliminary data.</text>
</comment>
<sequence length="339" mass="38577">MLASARARVMFRGGYRESEVAPADGFRHWKFEPVFCPKAFEIVLNIIHGQTQKVPDQVTLGMMAEISAVVDDLQCHDAVCFLAKIWIGKLRTYLPDEICADVSRWIFIASVFNKPELFRQATRTALWHSTEPIASAGLPICARIIGTRKIFHSGTWLNERLDMIDSERQTLLGCLMTQLEKEITRLSRDESSCTFECTSALLGGIIKGLSTKSFLYPLPPPPFVELSFNSAIKKVRELQTPEVYGPREHDEYDSSGLFWVLRRQDSGYPYDIYGDFYVKKKKKTPSKNAWDIKEKHHSADNCPTKLFAHTCSLRELLEPGLQELESKIVGLDLSDFLKH</sequence>
<reference evidence="1 2" key="1">
    <citation type="journal article" date="2015" name="BMC Genomics">
        <title>The genome of the truffle-parasite Tolypocladium ophioglossoides and the evolution of antifungal peptaibiotics.</title>
        <authorList>
            <person name="Quandt C.A."/>
            <person name="Bushley K.E."/>
            <person name="Spatafora J.W."/>
        </authorList>
    </citation>
    <scope>NUCLEOTIDE SEQUENCE [LARGE SCALE GENOMIC DNA]</scope>
    <source>
        <strain evidence="1 2">CBS 100239</strain>
    </source>
</reference>
<dbReference type="OrthoDB" id="4926739at2759"/>
<organism evidence="1 2">
    <name type="scientific">Tolypocladium ophioglossoides (strain CBS 100239)</name>
    <name type="common">Snaketongue truffleclub</name>
    <name type="synonym">Elaphocordyceps ophioglossoides</name>
    <dbReference type="NCBI Taxonomy" id="1163406"/>
    <lineage>
        <taxon>Eukaryota</taxon>
        <taxon>Fungi</taxon>
        <taxon>Dikarya</taxon>
        <taxon>Ascomycota</taxon>
        <taxon>Pezizomycotina</taxon>
        <taxon>Sordariomycetes</taxon>
        <taxon>Hypocreomycetidae</taxon>
        <taxon>Hypocreales</taxon>
        <taxon>Ophiocordycipitaceae</taxon>
        <taxon>Tolypocladium</taxon>
    </lineage>
</organism>
<evidence type="ECO:0008006" key="3">
    <source>
        <dbReference type="Google" id="ProtNLM"/>
    </source>
</evidence>
<evidence type="ECO:0000313" key="1">
    <source>
        <dbReference type="EMBL" id="KND86131.1"/>
    </source>
</evidence>
<dbReference type="STRING" id="1163406.A0A0L0MWG7"/>
<gene>
    <name evidence="1" type="ORF">TOPH_09247</name>
</gene>
<accession>A0A0L0MWG7</accession>
<name>A0A0L0MWG7_TOLOC</name>
<dbReference type="Proteomes" id="UP000036947">
    <property type="component" value="Unassembled WGS sequence"/>
</dbReference>
<evidence type="ECO:0000313" key="2">
    <source>
        <dbReference type="Proteomes" id="UP000036947"/>
    </source>
</evidence>